<keyword evidence="4" id="KW-1185">Reference proteome</keyword>
<reference evidence="3 4" key="1">
    <citation type="submission" date="2022-04" db="EMBL/GenBank/DDBJ databases">
        <title>Genome diversity in the genus Frankia.</title>
        <authorList>
            <person name="Carlos-Shanley C."/>
            <person name="Hahn D."/>
        </authorList>
    </citation>
    <scope>NUCLEOTIDE SEQUENCE [LARGE SCALE GENOMIC DNA]</scope>
    <source>
        <strain evidence="3 4">Ag45/Mut15</strain>
    </source>
</reference>
<dbReference type="InterPro" id="IPR016130">
    <property type="entry name" value="Tyr_Pase_AS"/>
</dbReference>
<comment type="similarity">
    <text evidence="1">Belongs to the protein-tyrosine phosphatase family.</text>
</comment>
<evidence type="ECO:0000259" key="2">
    <source>
        <dbReference type="PROSITE" id="PS50056"/>
    </source>
</evidence>
<sequence>MDRWFNLTGCDNVRDLGGLPTVDGSLTRYGACLRADSVQMLTPGDVSLLRDSFGLRAVLDLRAKEEALREGRGLLAEEDVAYHHLSFLPGEWVMPDDPRFPAIVRDLRTQDRVEHYLDYLRLAGPAVATALRVLAHSDTGPALFHCAAGKDRTGVLAAMLLSIAGVERSAIIDDYTQTNERIERVNARLADRPSYQRQIKPDSAGQLSCLPEVMVGFLAGVDEGWGGPAAWARASGVTEAELAALRTTLVG</sequence>
<dbReference type="Gene3D" id="3.90.190.10">
    <property type="entry name" value="Protein tyrosine phosphatase superfamily"/>
    <property type="match status" value="1"/>
</dbReference>
<evidence type="ECO:0000313" key="3">
    <source>
        <dbReference type="EMBL" id="MCK9876286.1"/>
    </source>
</evidence>
<dbReference type="Proteomes" id="UP001201873">
    <property type="component" value="Unassembled WGS sequence"/>
</dbReference>
<dbReference type="RefSeq" id="WP_248824578.1">
    <property type="nucleotide sequence ID" value="NZ_JALKFT010000008.1"/>
</dbReference>
<evidence type="ECO:0000256" key="1">
    <source>
        <dbReference type="ARBA" id="ARBA00009580"/>
    </source>
</evidence>
<accession>A0ABT0JXM0</accession>
<dbReference type="SUPFAM" id="SSF52799">
    <property type="entry name" value="(Phosphotyrosine protein) phosphatases II"/>
    <property type="match status" value="1"/>
</dbReference>
<dbReference type="PANTHER" id="PTHR31126">
    <property type="entry name" value="TYROSINE-PROTEIN PHOSPHATASE"/>
    <property type="match status" value="1"/>
</dbReference>
<dbReference type="InterPro" id="IPR000387">
    <property type="entry name" value="Tyr_Pase_dom"/>
</dbReference>
<dbReference type="PROSITE" id="PS00383">
    <property type="entry name" value="TYR_PHOSPHATASE_1"/>
    <property type="match status" value="1"/>
</dbReference>
<dbReference type="InterPro" id="IPR026893">
    <property type="entry name" value="Tyr/Ser_Pase_IphP-type"/>
</dbReference>
<name>A0ABT0JXM0_9ACTN</name>
<organism evidence="3 4">
    <name type="scientific">Frankia umida</name>
    <dbReference type="NCBI Taxonomy" id="573489"/>
    <lineage>
        <taxon>Bacteria</taxon>
        <taxon>Bacillati</taxon>
        <taxon>Actinomycetota</taxon>
        <taxon>Actinomycetes</taxon>
        <taxon>Frankiales</taxon>
        <taxon>Frankiaceae</taxon>
        <taxon>Frankia</taxon>
    </lineage>
</organism>
<comment type="caution">
    <text evidence="3">The sequence shown here is derived from an EMBL/GenBank/DDBJ whole genome shotgun (WGS) entry which is preliminary data.</text>
</comment>
<dbReference type="PROSITE" id="PS50056">
    <property type="entry name" value="TYR_PHOSPHATASE_2"/>
    <property type="match status" value="1"/>
</dbReference>
<evidence type="ECO:0000313" key="4">
    <source>
        <dbReference type="Proteomes" id="UP001201873"/>
    </source>
</evidence>
<gene>
    <name evidence="3" type="ORF">MXD59_10930</name>
</gene>
<dbReference type="EMBL" id="JALKFT010000008">
    <property type="protein sequence ID" value="MCK9876286.1"/>
    <property type="molecule type" value="Genomic_DNA"/>
</dbReference>
<dbReference type="InterPro" id="IPR029021">
    <property type="entry name" value="Prot-tyrosine_phosphatase-like"/>
</dbReference>
<feature type="domain" description="Tyrosine specific protein phosphatases" evidence="2">
    <location>
        <begin position="114"/>
        <end position="161"/>
    </location>
</feature>
<proteinExistence type="inferred from homology"/>
<protein>
    <submittedName>
        <fullName evidence="3">Tyrosine-protein phosphatase</fullName>
    </submittedName>
</protein>
<dbReference type="PANTHER" id="PTHR31126:SF1">
    <property type="entry name" value="TYROSINE SPECIFIC PROTEIN PHOSPHATASES DOMAIN-CONTAINING PROTEIN"/>
    <property type="match status" value="1"/>
</dbReference>
<dbReference type="Pfam" id="PF13350">
    <property type="entry name" value="Y_phosphatase3"/>
    <property type="match status" value="1"/>
</dbReference>